<proteinExistence type="predicted"/>
<evidence type="ECO:0000313" key="1">
    <source>
        <dbReference type="EMBL" id="CZT23058.1"/>
    </source>
</evidence>
<gene>
    <name evidence="1" type="ORF">RCC_08768</name>
</gene>
<organism evidence="1 2">
    <name type="scientific">Ramularia collo-cygni</name>
    <dbReference type="NCBI Taxonomy" id="112498"/>
    <lineage>
        <taxon>Eukaryota</taxon>
        <taxon>Fungi</taxon>
        <taxon>Dikarya</taxon>
        <taxon>Ascomycota</taxon>
        <taxon>Pezizomycotina</taxon>
        <taxon>Dothideomycetes</taxon>
        <taxon>Dothideomycetidae</taxon>
        <taxon>Mycosphaerellales</taxon>
        <taxon>Mycosphaerellaceae</taxon>
        <taxon>Ramularia</taxon>
    </lineage>
</organism>
<dbReference type="Proteomes" id="UP000225277">
    <property type="component" value="Unassembled WGS sequence"/>
</dbReference>
<reference evidence="1 2" key="1">
    <citation type="submission" date="2016-03" db="EMBL/GenBank/DDBJ databases">
        <authorList>
            <person name="Ploux O."/>
        </authorList>
    </citation>
    <scope>NUCLEOTIDE SEQUENCE [LARGE SCALE GENOMIC DNA]</scope>
    <source>
        <strain evidence="1 2">URUG2</strain>
    </source>
</reference>
<sequence length="491" mass="55908">MMSDLLAGLSISNATMRVDGGTLRIRFTPNRAEDLILDRLLVIEHFPTLAPTLRHLGEPHYNPMWDKSILERVEGGGPDQEVRVTTLALNPVEGTFLLESEDYKPSNGSSFYPLFTRSELGPAVWQTVSKEFFNHRSDARVHAIESHILLFRLLHDQEHTFRLEDTHYRPFTESREFSTLLEACAYAQYYGGLHAISSKAVKMMTDCKDFWELLSRNSLAMLRFSVILESKETGMIPRLAIELRNLTLVPLDVKTAGTSIPVRTSYSNVLDYPLLNRSSRELSPYTSRWLAGSIFSNWLIQHESGDLVYTSRSGNPLCRPAGSFASTISQIEHWAAKKFPADLFGQHTAEKILVSMGHNPSSPAIKQVSTELRHIVLAANSLVKKALSPCDVELSDGTAVTWRRARYSKPEAEYLTFLPHNETTFPWSSQDALEEFWEEAVDEVEGLREGEEERRIEWEEKKVKRERRQLRRALGHVFTDEDSSDGTEDEY</sequence>
<protein>
    <submittedName>
        <fullName evidence="1">Uncharacterized protein</fullName>
    </submittedName>
</protein>
<keyword evidence="2" id="KW-1185">Reference proteome</keyword>
<dbReference type="OrthoDB" id="3867578at2759"/>
<dbReference type="GeneID" id="35603849"/>
<dbReference type="AlphaFoldDB" id="A0A2D3VN00"/>
<accession>A0A2D3VN00</accession>
<dbReference type="RefSeq" id="XP_023629782.1">
    <property type="nucleotide sequence ID" value="XM_023774014.1"/>
</dbReference>
<evidence type="ECO:0000313" key="2">
    <source>
        <dbReference type="Proteomes" id="UP000225277"/>
    </source>
</evidence>
<dbReference type="EMBL" id="FJUY01000015">
    <property type="protein sequence ID" value="CZT23058.1"/>
    <property type="molecule type" value="Genomic_DNA"/>
</dbReference>
<name>A0A2D3VN00_9PEZI</name>